<dbReference type="PANTHER" id="PTHR33710:SF79">
    <property type="entry name" value="OS06G0205337 PROTEIN"/>
    <property type="match status" value="1"/>
</dbReference>
<name>A0A9J6A5U9_SOLCO</name>
<accession>A0A9J6A5U9</accession>
<dbReference type="EMBL" id="JACXVP010000002">
    <property type="protein sequence ID" value="KAG5619746.1"/>
    <property type="molecule type" value="Genomic_DNA"/>
</dbReference>
<evidence type="ECO:0000313" key="2">
    <source>
        <dbReference type="Proteomes" id="UP000824120"/>
    </source>
</evidence>
<gene>
    <name evidence="1" type="ORF">H5410_004964</name>
</gene>
<evidence type="ECO:0000313" key="1">
    <source>
        <dbReference type="EMBL" id="KAG5619746.1"/>
    </source>
</evidence>
<proteinExistence type="predicted"/>
<dbReference type="Proteomes" id="UP000824120">
    <property type="component" value="Chromosome 2"/>
</dbReference>
<organism evidence="1 2">
    <name type="scientific">Solanum commersonii</name>
    <name type="common">Commerson's wild potato</name>
    <name type="synonym">Commerson's nightshade</name>
    <dbReference type="NCBI Taxonomy" id="4109"/>
    <lineage>
        <taxon>Eukaryota</taxon>
        <taxon>Viridiplantae</taxon>
        <taxon>Streptophyta</taxon>
        <taxon>Embryophyta</taxon>
        <taxon>Tracheophyta</taxon>
        <taxon>Spermatophyta</taxon>
        <taxon>Magnoliopsida</taxon>
        <taxon>eudicotyledons</taxon>
        <taxon>Gunneridae</taxon>
        <taxon>Pentapetalae</taxon>
        <taxon>asterids</taxon>
        <taxon>lamiids</taxon>
        <taxon>Solanales</taxon>
        <taxon>Solanaceae</taxon>
        <taxon>Solanoideae</taxon>
        <taxon>Solaneae</taxon>
        <taxon>Solanum</taxon>
    </lineage>
</organism>
<comment type="caution">
    <text evidence="1">The sequence shown here is derived from an EMBL/GenBank/DDBJ whole genome shotgun (WGS) entry which is preliminary data.</text>
</comment>
<dbReference type="AlphaFoldDB" id="A0A9J6A5U9"/>
<evidence type="ECO:0008006" key="3">
    <source>
        <dbReference type="Google" id="ProtNLM"/>
    </source>
</evidence>
<reference evidence="1 2" key="1">
    <citation type="submission" date="2020-09" db="EMBL/GenBank/DDBJ databases">
        <title>De no assembly of potato wild relative species, Solanum commersonii.</title>
        <authorList>
            <person name="Cho K."/>
        </authorList>
    </citation>
    <scope>NUCLEOTIDE SEQUENCE [LARGE SCALE GENOMIC DNA]</scope>
    <source>
        <strain evidence="1">LZ3.2</strain>
        <tissue evidence="1">Leaf</tissue>
    </source>
</reference>
<dbReference type="SUPFAM" id="SSF56219">
    <property type="entry name" value="DNase I-like"/>
    <property type="match status" value="1"/>
</dbReference>
<sequence length="335" mass="38101">WGQAITVGNRRSAPNEALHAIVTHQVLLEKGKTTNQETIYMEDSNEVSIEECEEAKSELLEHNICKEAGLSPLMITIGSKIKGKKNIETNPTRIQAKRGKKCFSMSQKVLFWKIRQVQKYKRRLGMQYVNYNSNGQIWVFIQEGIHVGVLSDSEQQLTLQLSFHNGNQFLVIVVYAKCTTIERLRLWDNIYAIQNNHSLPWMVGGAFNAIIGEEEKIGGLSVYLQGYEDFDLCINSCELNDLQFSGSPFTWWNSRANEDCVFKRLARVVVNQALQDMLSNMEVMHLARAGSDHAPLLLTLEVLFLISSDCIKEEIVRLKEELFEADPSANNIMVL</sequence>
<dbReference type="Gene3D" id="3.60.10.10">
    <property type="entry name" value="Endonuclease/exonuclease/phosphatase"/>
    <property type="match status" value="1"/>
</dbReference>
<protein>
    <recommendedName>
        <fullName evidence="3">Endonuclease/exonuclease/phosphatase domain-containing protein</fullName>
    </recommendedName>
</protein>
<keyword evidence="2" id="KW-1185">Reference proteome</keyword>
<dbReference type="PANTHER" id="PTHR33710">
    <property type="entry name" value="BNAC02G09200D PROTEIN"/>
    <property type="match status" value="1"/>
</dbReference>
<dbReference type="InterPro" id="IPR036691">
    <property type="entry name" value="Endo/exonu/phosph_ase_sf"/>
</dbReference>
<dbReference type="OrthoDB" id="1750221at2759"/>
<feature type="non-terminal residue" evidence="1">
    <location>
        <position position="1"/>
    </location>
</feature>